<keyword evidence="4 5" id="KW-0436">Ligase</keyword>
<comment type="function">
    <text evidence="5">Catalyzes the ATP-dependent conversion of 5-aminoimidazole ribonucleotide (AIR) and HCO(3)- to N5-carboxyaminoimidazole ribonucleotide (N5-CAIR).</text>
</comment>
<evidence type="ECO:0000313" key="8">
    <source>
        <dbReference type="Proteomes" id="UP000035086"/>
    </source>
</evidence>
<dbReference type="InterPro" id="IPR040686">
    <property type="entry name" value="PurK_C"/>
</dbReference>
<dbReference type="EMBL" id="CP010310">
    <property type="protein sequence ID" value="AJC22973.2"/>
    <property type="molecule type" value="Genomic_DNA"/>
</dbReference>
<feature type="binding site" evidence="4">
    <location>
        <begin position="287"/>
        <end position="288"/>
    </location>
    <ligand>
        <name>ATP</name>
        <dbReference type="ChEBI" id="CHEBI:30616"/>
    </ligand>
</feature>
<feature type="binding site" evidence="4">
    <location>
        <position position="232"/>
    </location>
    <ligand>
        <name>ATP</name>
        <dbReference type="ChEBI" id="CHEBI:30616"/>
    </ligand>
</feature>
<protein>
    <recommendedName>
        <fullName evidence="4 5">N5-carboxyaminoimidazole ribonucleotide synthase</fullName>
        <shortName evidence="4 5">N5-CAIR synthase</shortName>
        <ecNumber evidence="4 5">6.3.4.18</ecNumber>
    </recommendedName>
    <alternativeName>
        <fullName evidence="4 5">5-(carboxyamino)imidazole ribonucleotide synthetase</fullName>
    </alternativeName>
</protein>
<evidence type="ECO:0000256" key="2">
    <source>
        <dbReference type="ARBA" id="ARBA00022755"/>
    </source>
</evidence>
<name>A0ABM5S5B8_PANPU</name>
<dbReference type="InterPro" id="IPR005875">
    <property type="entry name" value="PurK"/>
</dbReference>
<dbReference type="InterPro" id="IPR013815">
    <property type="entry name" value="ATP_grasp_subdomain_1"/>
</dbReference>
<feature type="binding site" evidence="4">
    <location>
        <position position="209"/>
    </location>
    <ligand>
        <name>ATP</name>
        <dbReference type="ChEBI" id="CHEBI:30616"/>
    </ligand>
</feature>
<evidence type="ECO:0000313" key="7">
    <source>
        <dbReference type="EMBL" id="AJC22973.2"/>
    </source>
</evidence>
<dbReference type="SUPFAM" id="SSF52440">
    <property type="entry name" value="PreATP-grasp domain"/>
    <property type="match status" value="1"/>
</dbReference>
<dbReference type="InterPro" id="IPR011054">
    <property type="entry name" value="Rudment_hybrid_motif"/>
</dbReference>
<dbReference type="Gene3D" id="3.30.1490.20">
    <property type="entry name" value="ATP-grasp fold, A domain"/>
    <property type="match status" value="1"/>
</dbReference>
<gene>
    <name evidence="4 5" type="primary">purK</name>
    <name evidence="7" type="ORF">RO07_01805</name>
</gene>
<evidence type="ECO:0000256" key="5">
    <source>
        <dbReference type="RuleBase" id="RU361200"/>
    </source>
</evidence>
<keyword evidence="1 4" id="KW-0547">Nucleotide-binding</keyword>
<dbReference type="PROSITE" id="PS50975">
    <property type="entry name" value="ATP_GRASP"/>
    <property type="match status" value="1"/>
</dbReference>
<dbReference type="Pfam" id="PF02222">
    <property type="entry name" value="ATP-grasp"/>
    <property type="match status" value="1"/>
</dbReference>
<feature type="binding site" evidence="4">
    <location>
        <begin position="171"/>
        <end position="177"/>
    </location>
    <ligand>
        <name>ATP</name>
        <dbReference type="ChEBI" id="CHEBI:30616"/>
    </ligand>
</feature>
<proteinExistence type="inferred from homology"/>
<dbReference type="NCBIfam" id="TIGR01161">
    <property type="entry name" value="purK"/>
    <property type="match status" value="1"/>
</dbReference>
<dbReference type="NCBIfam" id="NF004677">
    <property type="entry name" value="PRK06019.1-3"/>
    <property type="match status" value="1"/>
</dbReference>
<keyword evidence="8" id="KW-1185">Reference proteome</keyword>
<evidence type="ECO:0000256" key="3">
    <source>
        <dbReference type="ARBA" id="ARBA00022840"/>
    </source>
</evidence>
<dbReference type="Gene3D" id="3.30.470.20">
    <property type="entry name" value="ATP-grasp fold, B domain"/>
    <property type="match status" value="1"/>
</dbReference>
<dbReference type="NCBIfam" id="NF004679">
    <property type="entry name" value="PRK06019.1-5"/>
    <property type="match status" value="1"/>
</dbReference>
<dbReference type="NCBIfam" id="NF004675">
    <property type="entry name" value="PRK06019.1-1"/>
    <property type="match status" value="1"/>
</dbReference>
<dbReference type="NCBIfam" id="NF004676">
    <property type="entry name" value="PRK06019.1-2"/>
    <property type="match status" value="1"/>
</dbReference>
<dbReference type="SUPFAM" id="SSF51246">
    <property type="entry name" value="Rudiment single hybrid motif"/>
    <property type="match status" value="1"/>
</dbReference>
<feature type="domain" description="ATP-grasp" evidence="6">
    <location>
        <begin position="127"/>
        <end position="317"/>
    </location>
</feature>
<comment type="similarity">
    <text evidence="4 5">Belongs to the PurK/PurT family.</text>
</comment>
<sequence length="409" mass="42656">MKSASAASAHSTHPAHPAHPVLPGQWLGMLGGGQLGRMFCFAAQSMGYKVCVLDPDPRCPAGAVADRLIVADYRDEAALAELAVLCPAVSTEFENVPAQSLDFLAKTTTVSPAGRCVAIAQDRVAEKRFIESCGVPVAPHLVIESNDALAAVGDAALASVLPGILKTARLGYDGKGQVRVNTPAEARDAYAALGGVPCVLEKRLALAFEVSVLSARGADGTVATYPLAQNVHIDGILATTTVPAPDAAPSLADAARAAAAMIASRMDYVGVLCVEFFILEDGTLIANEMAPRPHNSGHYTIDACAASQFEQQVRAMAGLPLGETRQHSPAVMLNVLGDVWFDGAGKDHPRTPAWAEVVALPSARLHLYGKEEARVGRKMGHITFAGATLDEARKACVSAAASLDIPLED</sequence>
<dbReference type="InterPro" id="IPR016185">
    <property type="entry name" value="PreATP-grasp_dom_sf"/>
</dbReference>
<dbReference type="Pfam" id="PF17769">
    <property type="entry name" value="PurK_C"/>
    <property type="match status" value="1"/>
</dbReference>
<dbReference type="InterPro" id="IPR003135">
    <property type="entry name" value="ATP-grasp_carboxylate-amine"/>
</dbReference>
<dbReference type="SUPFAM" id="SSF56059">
    <property type="entry name" value="Glutathione synthetase ATP-binding domain-like"/>
    <property type="match status" value="1"/>
</dbReference>
<feature type="binding site" evidence="4">
    <location>
        <position position="123"/>
    </location>
    <ligand>
        <name>ATP</name>
        <dbReference type="ChEBI" id="CHEBI:30616"/>
    </ligand>
</feature>
<dbReference type="InterPro" id="IPR011761">
    <property type="entry name" value="ATP-grasp"/>
</dbReference>
<feature type="binding site" evidence="4">
    <location>
        <begin position="201"/>
        <end position="204"/>
    </location>
    <ligand>
        <name>ATP</name>
        <dbReference type="ChEBI" id="CHEBI:30616"/>
    </ligand>
</feature>
<accession>A0ABM5S5B8</accession>
<dbReference type="EC" id="6.3.4.18" evidence="4 5"/>
<dbReference type="RefSeq" id="WP_052266714.1">
    <property type="nucleotide sequence ID" value="NZ_CP010310.2"/>
</dbReference>
<dbReference type="HAMAP" id="MF_01928">
    <property type="entry name" value="PurK"/>
    <property type="match status" value="1"/>
</dbReference>
<keyword evidence="2 4" id="KW-0658">Purine biosynthesis</keyword>
<reference evidence="7" key="1">
    <citation type="submission" date="2016-11" db="EMBL/GenBank/DDBJ databases">
        <title>Complete Genome Sequencing of Pandoraea pulmonicola DSM 16583.</title>
        <authorList>
            <person name="Chan K.-G."/>
        </authorList>
    </citation>
    <scope>NUCLEOTIDE SEQUENCE</scope>
    <source>
        <strain evidence="7">DSM 16583</strain>
    </source>
</reference>
<dbReference type="PANTHER" id="PTHR11609:SF5">
    <property type="entry name" value="PHOSPHORIBOSYLAMINOIMIDAZOLE CARBOXYLASE"/>
    <property type="match status" value="1"/>
</dbReference>
<evidence type="ECO:0000256" key="4">
    <source>
        <dbReference type="HAMAP-Rule" id="MF_01928"/>
    </source>
</evidence>
<organism evidence="7 8">
    <name type="scientific">Pandoraea pulmonicola</name>
    <dbReference type="NCBI Taxonomy" id="93221"/>
    <lineage>
        <taxon>Bacteria</taxon>
        <taxon>Pseudomonadati</taxon>
        <taxon>Pseudomonadota</taxon>
        <taxon>Betaproteobacteria</taxon>
        <taxon>Burkholderiales</taxon>
        <taxon>Burkholderiaceae</taxon>
        <taxon>Pandoraea</taxon>
    </lineage>
</organism>
<dbReference type="InterPro" id="IPR054350">
    <property type="entry name" value="PurT/PurK_preATP-grasp"/>
</dbReference>
<feature type="binding site" evidence="4">
    <location>
        <position position="166"/>
    </location>
    <ligand>
        <name>ATP</name>
        <dbReference type="ChEBI" id="CHEBI:30616"/>
    </ligand>
</feature>
<evidence type="ECO:0000259" key="6">
    <source>
        <dbReference type="PROSITE" id="PS50975"/>
    </source>
</evidence>
<dbReference type="Gene3D" id="3.40.50.20">
    <property type="match status" value="1"/>
</dbReference>
<comment type="subunit">
    <text evidence="4 5">Homodimer.</text>
</comment>
<dbReference type="Proteomes" id="UP000035086">
    <property type="component" value="Chromosome"/>
</dbReference>
<dbReference type="PANTHER" id="PTHR11609">
    <property type="entry name" value="PURINE BIOSYNTHESIS PROTEIN 6/7, PUR6/7"/>
    <property type="match status" value="1"/>
</dbReference>
<comment type="function">
    <text evidence="4">Catalyzes the ATP-dependent conversion of 5-aminoimidazole ribonucleotide (AIR) and HCO(3)(-) to N5-carboxyaminoimidazole ribonucleotide (N5-CAIR).</text>
</comment>
<dbReference type="Pfam" id="PF22660">
    <property type="entry name" value="RS_preATP-grasp-like"/>
    <property type="match status" value="1"/>
</dbReference>
<keyword evidence="3 4" id="KW-0067">ATP-binding</keyword>
<comment type="catalytic activity">
    <reaction evidence="4 5">
        <text>5-amino-1-(5-phospho-beta-D-ribosyl)imidazole + hydrogencarbonate + ATP = 5-carboxyamino-1-(5-phospho-D-ribosyl)imidazole + ADP + phosphate + 2 H(+)</text>
        <dbReference type="Rhea" id="RHEA:19317"/>
        <dbReference type="ChEBI" id="CHEBI:15378"/>
        <dbReference type="ChEBI" id="CHEBI:17544"/>
        <dbReference type="ChEBI" id="CHEBI:30616"/>
        <dbReference type="ChEBI" id="CHEBI:43474"/>
        <dbReference type="ChEBI" id="CHEBI:58730"/>
        <dbReference type="ChEBI" id="CHEBI:137981"/>
        <dbReference type="ChEBI" id="CHEBI:456216"/>
        <dbReference type="EC" id="6.3.4.18"/>
    </reaction>
</comment>
<evidence type="ECO:0000256" key="1">
    <source>
        <dbReference type="ARBA" id="ARBA00022741"/>
    </source>
</evidence>
<comment type="pathway">
    <text evidence="4 5">Purine metabolism; IMP biosynthesis via de novo pathway; 5-amino-1-(5-phospho-D-ribosyl)imidazole-4-carboxylate from 5-amino-1-(5-phospho-D-ribosyl)imidazole (N5-CAIR route): step 1/2.</text>
</comment>